<keyword evidence="12" id="KW-1185">Reference proteome</keyword>
<dbReference type="InterPro" id="IPR046931">
    <property type="entry name" value="HTH_61"/>
</dbReference>
<dbReference type="PROSITE" id="PS51194">
    <property type="entry name" value="HELICASE_CTER"/>
    <property type="match status" value="1"/>
</dbReference>
<evidence type="ECO:0000256" key="4">
    <source>
        <dbReference type="ARBA" id="ARBA00022741"/>
    </source>
</evidence>
<evidence type="ECO:0000256" key="5">
    <source>
        <dbReference type="ARBA" id="ARBA00022840"/>
    </source>
</evidence>
<dbReference type="SUPFAM" id="SSF53098">
    <property type="entry name" value="Ribonuclease H-like"/>
    <property type="match status" value="1"/>
</dbReference>
<dbReference type="PRINTS" id="PR00868">
    <property type="entry name" value="DNAPOLI"/>
</dbReference>
<dbReference type="eggNOG" id="KOG0950">
    <property type="taxonomic scope" value="Eukaryota"/>
</dbReference>
<dbReference type="CDD" id="cd18795">
    <property type="entry name" value="SF2_C_Ski2"/>
    <property type="match status" value="1"/>
</dbReference>
<reference evidence="11 12" key="1">
    <citation type="journal article" date="2012" name="Genome Biol.">
        <title>The genome of the polar eukaryotic microalga coccomyxa subellipsoidea reveals traits of cold adaptation.</title>
        <authorList>
            <person name="Blanc G."/>
            <person name="Agarkova I."/>
            <person name="Grimwood J."/>
            <person name="Kuo A."/>
            <person name="Brueggeman A."/>
            <person name="Dunigan D."/>
            <person name="Gurnon J."/>
            <person name="Ladunga I."/>
            <person name="Lindquist E."/>
            <person name="Lucas S."/>
            <person name="Pangilinan J."/>
            <person name="Proschold T."/>
            <person name="Salamov A."/>
            <person name="Schmutz J."/>
            <person name="Weeks D."/>
            <person name="Yamada T."/>
            <person name="Claverie J.M."/>
            <person name="Grigoriev I."/>
            <person name="Van Etten J."/>
            <person name="Lomsadze A."/>
            <person name="Borodovsky M."/>
        </authorList>
    </citation>
    <scope>NUCLEOTIDE SEQUENCE [LARGE SCALE GENOMIC DNA]</scope>
    <source>
        <strain evidence="11 12">C-169</strain>
    </source>
</reference>
<comment type="catalytic activity">
    <reaction evidence="7">
        <text>DNA(n) + a 2'-deoxyribonucleoside 5'-triphosphate = DNA(n+1) + diphosphate</text>
        <dbReference type="Rhea" id="RHEA:22508"/>
        <dbReference type="Rhea" id="RHEA-COMP:17339"/>
        <dbReference type="Rhea" id="RHEA-COMP:17340"/>
        <dbReference type="ChEBI" id="CHEBI:33019"/>
        <dbReference type="ChEBI" id="CHEBI:61560"/>
        <dbReference type="ChEBI" id="CHEBI:173112"/>
        <dbReference type="EC" id="2.7.7.7"/>
    </reaction>
</comment>
<dbReference type="Gene3D" id="3.40.50.300">
    <property type="entry name" value="P-loop containing nucleotide triphosphate hydrolases"/>
    <property type="match status" value="2"/>
</dbReference>
<dbReference type="GO" id="GO:0003677">
    <property type="term" value="F:DNA binding"/>
    <property type="evidence" value="ECO:0007669"/>
    <property type="project" value="InterPro"/>
</dbReference>
<organism evidence="11 12">
    <name type="scientific">Coccomyxa subellipsoidea (strain C-169)</name>
    <name type="common">Green microalga</name>
    <dbReference type="NCBI Taxonomy" id="574566"/>
    <lineage>
        <taxon>Eukaryota</taxon>
        <taxon>Viridiplantae</taxon>
        <taxon>Chlorophyta</taxon>
        <taxon>core chlorophytes</taxon>
        <taxon>Trebouxiophyceae</taxon>
        <taxon>Trebouxiophyceae incertae sedis</taxon>
        <taxon>Coccomyxaceae</taxon>
        <taxon>Coccomyxa</taxon>
        <taxon>Coccomyxa subellipsoidea</taxon>
    </lineage>
</organism>
<comment type="caution">
    <text evidence="11">The sequence shown here is derived from an EMBL/GenBank/DDBJ whole genome shotgun (WGS) entry which is preliminary data.</text>
</comment>
<keyword evidence="2" id="KW-0808">Transferase</keyword>
<dbReference type="SMART" id="SM00490">
    <property type="entry name" value="HELICc"/>
    <property type="match status" value="1"/>
</dbReference>
<dbReference type="InterPro" id="IPR012337">
    <property type="entry name" value="RNaseH-like_sf"/>
</dbReference>
<dbReference type="SUPFAM" id="SSF158702">
    <property type="entry name" value="Sec63 N-terminal domain-like"/>
    <property type="match status" value="1"/>
</dbReference>
<dbReference type="EMBL" id="AGSI01000008">
    <property type="protein sequence ID" value="EIE23289.1"/>
    <property type="molecule type" value="Genomic_DNA"/>
</dbReference>
<proteinExistence type="predicted"/>
<dbReference type="InterPro" id="IPR048960">
    <property type="entry name" value="POLQ-like_helical"/>
</dbReference>
<dbReference type="EC" id="2.7.7.7" evidence="1"/>
<feature type="compositionally biased region" description="Basic and acidic residues" evidence="8">
    <location>
        <begin position="136"/>
        <end position="146"/>
    </location>
</feature>
<evidence type="ECO:0000256" key="2">
    <source>
        <dbReference type="ARBA" id="ARBA00022679"/>
    </source>
</evidence>
<evidence type="ECO:0000259" key="9">
    <source>
        <dbReference type="PROSITE" id="PS51192"/>
    </source>
</evidence>
<evidence type="ECO:0000313" key="11">
    <source>
        <dbReference type="EMBL" id="EIE23289.1"/>
    </source>
</evidence>
<sequence length="1716" mass="186250">MSEPACAMTHVQQSYQPASILPVADARAEPEGGPAMPECPGSESCGPTGDSGWVGSHLRELGLAGALKPSEQEMENARSLPADRHVSDAPTHNTFRMPPQPEEVQAVASISVTAEIAQEPALAGVRSAEVFVWNDGDKGDMAKEEGGGSGSESDSDDEAFPLGSGRLPLSLGGRLAAAGTSQRHRLSVSTHAAGTQRGMPLVTASAREASRKLADYLPAKVVQGMRDAGFTRDLYPWQAEALNQPGVLKGRSLVFSAPTSAGKSAVAEVLMLRRLCEPRTADKVALLVLPFVSLCAEKEAHLERLLKPLDKEVRGMYSNKSGAAGINPETTGVVVCTIEKANILVNRLLEEEKMGILSCLVIDELHMVGDEQRGYLLELLLTKLRYSTAGVDEVAGEGLQIIGMSATMSNAAAFASWLDAELYETSFRPVPLRKFVKVGCQIRDERGDPVRKLAADPHWDREDHVALLARETVDAGKSVLIFCASKKKCSDVARHIAEMLGSIEERFLGGEELGDTCRADFHAELLGLSDKNADLAYTFQFGVAFHHADLSHEERAIVEKAFRSGALRVLTATSTLAAGVNLPAARVIIKEWYIGLESQWLTRSQIRQMAGRAGRAGLDDTGEAILCANPRNPRQADEIAKLIQDGHDMVDSCLIEGRKGMDRAVLEVVASKAVATKHDVKRYVQCTLLAATKDFQEVVTKAATDALRSLQQQRLITWEQKAGLWGPTLLGSAVVASGLDIQNALDYKQDLDKAREGLCLDSDLHLCYLITPRSEDVCRNWETCCNVIRSVQGVQAKVRELVGVNMGWLTREGCHLSARAKIPDKHSHTARVCRRFFTALVLSDVVDEVEPRVIFERYGVKRFVTQQLQEQAGKHAGMMAAFCERMGWRNLEMLIAAFQAGAPPISRALAGVKQEIVALTEIPHVGPASARLLFNGGLRNAETIARLPNTDTLVAILSRGASPQIYASCQSGAKADQRKLRRFKTQAAKIRRGAIEILKQQKRNLIAEAKEKANAVILGLEAAGVTGTPLSLPSTVGGSSTAPGSATKIPATPQSFQGLVAVEDSETLERVHQLWRAQQRWAFTLDYRPPQQTAASLAANDLLLPPLPGKQTASGIHETPSAAEQATPIHDTFGMEELDGGDATSAEISGVAVAWNEHSCFYLPATPEAWEVVARMLESQAAQKLTHELKPQLAALLRPTRGCGGAALRPVALSGRLVDVCIAAWLAMPDCAAVSDNPNTAGFRARSQPTGVEGLLKACMQQAPTEAINALARSSTFSQRRKDACKRAAGILRLYNHLHAEGLLRPLREVEMPLVPLLAHMEAVGVAVDPTIFAKHKRPLERRVAELDALMERAAGGAFDVASPKEVREVLFERLRLPVLEELATAHPVARLLQERRTLAKVLADFVNTFAHRARRASLGSPGVVRNGALVRIRGSFCQTSCATGRLAMEEPNLQNVPRPRAFSVEATQSATQLPAADGRAASRRDHSANIRREHGGIEMHREAFVAPAGRVLLSADYAQMELRLMAHMSGDTRLIATLSDPAQDPFKHWAAQWLRIPPHLVSVQQRDHAKAMAYGLLYGLGKDRLAARMEVTPQEAAQKSADFRASIPVLDAWLKRVVEECRARKFITTLAGRRRYLPDIGHSDRGRRGRAERQAINSTVQIHDELLFEIEEGALPAAAALIRQCMENAAPLSVPLRVKLNVGPSWGGLQPYTDA</sequence>
<dbReference type="CDD" id="cd18026">
    <property type="entry name" value="DEXHc_POLQ-like"/>
    <property type="match status" value="1"/>
</dbReference>
<evidence type="ECO:0000256" key="7">
    <source>
        <dbReference type="ARBA" id="ARBA00049244"/>
    </source>
</evidence>
<dbReference type="SMART" id="SM00487">
    <property type="entry name" value="DEXDc"/>
    <property type="match status" value="1"/>
</dbReference>
<dbReference type="InterPro" id="IPR001650">
    <property type="entry name" value="Helicase_C-like"/>
</dbReference>
<evidence type="ECO:0000256" key="3">
    <source>
        <dbReference type="ARBA" id="ARBA00022695"/>
    </source>
</evidence>
<dbReference type="Gene3D" id="3.30.70.370">
    <property type="match status" value="2"/>
</dbReference>
<dbReference type="GO" id="GO:0006302">
    <property type="term" value="P:double-strand break repair"/>
    <property type="evidence" value="ECO:0007669"/>
    <property type="project" value="TreeGrafter"/>
</dbReference>
<dbReference type="Pfam" id="PF00271">
    <property type="entry name" value="Helicase_C"/>
    <property type="match status" value="1"/>
</dbReference>
<name>I0YY20_COCSC</name>
<dbReference type="SUPFAM" id="SSF52540">
    <property type="entry name" value="P-loop containing nucleoside triphosphate hydrolases"/>
    <property type="match status" value="1"/>
</dbReference>
<feature type="region of interest" description="Disordered" evidence="8">
    <location>
        <begin position="136"/>
        <end position="164"/>
    </location>
</feature>
<dbReference type="SUPFAM" id="SSF56672">
    <property type="entry name" value="DNA/RNA polymerases"/>
    <property type="match status" value="1"/>
</dbReference>
<evidence type="ECO:0000256" key="8">
    <source>
        <dbReference type="SAM" id="MobiDB-lite"/>
    </source>
</evidence>
<dbReference type="Gene3D" id="1.10.3380.20">
    <property type="match status" value="1"/>
</dbReference>
<gene>
    <name evidence="11" type="ORF">COCSUDRAFT_42188</name>
</gene>
<accession>I0YY20</accession>
<dbReference type="STRING" id="574566.I0YY20"/>
<evidence type="ECO:0000256" key="1">
    <source>
        <dbReference type="ARBA" id="ARBA00012417"/>
    </source>
</evidence>
<dbReference type="GeneID" id="17041277"/>
<dbReference type="PROSITE" id="PS51192">
    <property type="entry name" value="HELICASE_ATP_BIND_1"/>
    <property type="match status" value="1"/>
</dbReference>
<dbReference type="Gene3D" id="3.30.420.10">
    <property type="entry name" value="Ribonuclease H-like superfamily/Ribonuclease H"/>
    <property type="match status" value="1"/>
</dbReference>
<dbReference type="InterPro" id="IPR001098">
    <property type="entry name" value="DNA-dir_DNA_pol_A_palm_dom"/>
</dbReference>
<dbReference type="PANTHER" id="PTHR10133">
    <property type="entry name" value="DNA POLYMERASE I"/>
    <property type="match status" value="1"/>
</dbReference>
<dbReference type="Pfam" id="PF21099">
    <property type="entry name" value="POLQ_helical"/>
    <property type="match status" value="1"/>
</dbReference>
<dbReference type="CDD" id="cd08638">
    <property type="entry name" value="DNA_pol_A_theta"/>
    <property type="match status" value="1"/>
</dbReference>
<dbReference type="InterPro" id="IPR027417">
    <property type="entry name" value="P-loop_NTPase"/>
</dbReference>
<dbReference type="KEGG" id="csl:COCSUDRAFT_42188"/>
<dbReference type="SMART" id="SM00482">
    <property type="entry name" value="POLAc"/>
    <property type="match status" value="1"/>
</dbReference>
<dbReference type="GO" id="GO:0003887">
    <property type="term" value="F:DNA-directed DNA polymerase activity"/>
    <property type="evidence" value="ECO:0007669"/>
    <property type="project" value="UniProtKB-KW"/>
</dbReference>
<dbReference type="Pfam" id="PF20470">
    <property type="entry name" value="HTH_61"/>
    <property type="match status" value="1"/>
</dbReference>
<dbReference type="FunFam" id="1.10.150.20:FF:000002">
    <property type="entry name" value="DNA polymerase I"/>
    <property type="match status" value="1"/>
</dbReference>
<dbReference type="InterPro" id="IPR002298">
    <property type="entry name" value="DNA_polymerase_A"/>
</dbReference>
<dbReference type="OrthoDB" id="511028at2759"/>
<dbReference type="Proteomes" id="UP000007264">
    <property type="component" value="Unassembled WGS sequence"/>
</dbReference>
<evidence type="ECO:0000313" key="12">
    <source>
        <dbReference type="Proteomes" id="UP000007264"/>
    </source>
</evidence>
<dbReference type="PANTHER" id="PTHR10133:SF62">
    <property type="entry name" value="DNA POLYMERASE THETA"/>
    <property type="match status" value="1"/>
</dbReference>
<keyword evidence="4" id="KW-0547">Nucleotide-binding</keyword>
<dbReference type="Gene3D" id="1.10.150.20">
    <property type="entry name" value="5' to 3' exonuclease, C-terminal subdomain"/>
    <property type="match status" value="1"/>
</dbReference>
<feature type="region of interest" description="Disordered" evidence="8">
    <location>
        <begin position="27"/>
        <end position="50"/>
    </location>
</feature>
<dbReference type="InterPro" id="IPR011545">
    <property type="entry name" value="DEAD/DEAH_box_helicase_dom"/>
</dbReference>
<dbReference type="InterPro" id="IPR014001">
    <property type="entry name" value="Helicase_ATP-bd"/>
</dbReference>
<feature type="domain" description="Helicase C-terminal" evidence="10">
    <location>
        <begin position="460"/>
        <end position="666"/>
    </location>
</feature>
<dbReference type="GO" id="GO:0005524">
    <property type="term" value="F:ATP binding"/>
    <property type="evidence" value="ECO:0007669"/>
    <property type="project" value="UniProtKB-KW"/>
</dbReference>
<dbReference type="GO" id="GO:0006261">
    <property type="term" value="P:DNA-templated DNA replication"/>
    <property type="evidence" value="ECO:0007669"/>
    <property type="project" value="InterPro"/>
</dbReference>
<evidence type="ECO:0000256" key="6">
    <source>
        <dbReference type="ARBA" id="ARBA00022932"/>
    </source>
</evidence>
<dbReference type="Gene3D" id="1.20.1060.10">
    <property type="entry name" value="Taq DNA Polymerase, Chain T, domain 4"/>
    <property type="match status" value="1"/>
</dbReference>
<dbReference type="InterPro" id="IPR036397">
    <property type="entry name" value="RNaseH_sf"/>
</dbReference>
<dbReference type="InterPro" id="IPR043502">
    <property type="entry name" value="DNA/RNA_pol_sf"/>
</dbReference>
<keyword evidence="5" id="KW-0067">ATP-binding</keyword>
<keyword evidence="6" id="KW-0239">DNA-directed DNA polymerase</keyword>
<feature type="domain" description="Helicase ATP-binding" evidence="9">
    <location>
        <begin position="244"/>
        <end position="426"/>
    </location>
</feature>
<keyword evidence="3" id="KW-0548">Nucleotidyltransferase</keyword>
<dbReference type="PROSITE" id="PS00447">
    <property type="entry name" value="DNA_POLYMERASE_A"/>
    <property type="match status" value="1"/>
</dbReference>
<evidence type="ECO:0000259" key="10">
    <source>
        <dbReference type="PROSITE" id="PS51194"/>
    </source>
</evidence>
<protein>
    <recommendedName>
        <fullName evidence="1">DNA-directed DNA polymerase</fullName>
        <ecNumber evidence="1">2.7.7.7</ecNumber>
    </recommendedName>
</protein>
<dbReference type="InterPro" id="IPR019760">
    <property type="entry name" value="DNA-dir_DNA_pol_A_CS"/>
</dbReference>
<feature type="region of interest" description="Disordered" evidence="8">
    <location>
        <begin position="178"/>
        <end position="198"/>
    </location>
</feature>
<dbReference type="Pfam" id="PF00270">
    <property type="entry name" value="DEAD"/>
    <property type="match status" value="1"/>
</dbReference>
<dbReference type="Pfam" id="PF00476">
    <property type="entry name" value="DNA_pol_A"/>
    <property type="match status" value="1"/>
</dbReference>
<dbReference type="RefSeq" id="XP_005647833.1">
    <property type="nucleotide sequence ID" value="XM_005647776.1"/>
</dbReference>